<evidence type="ECO:0000256" key="4">
    <source>
        <dbReference type="ARBA" id="ARBA00022723"/>
    </source>
</evidence>
<evidence type="ECO:0000256" key="2">
    <source>
        <dbReference type="ARBA" id="ARBA00007357"/>
    </source>
</evidence>
<feature type="domain" description="Peptidase M13 N-terminal" evidence="10">
    <location>
        <begin position="49"/>
        <end position="429"/>
    </location>
</feature>
<keyword evidence="7" id="KW-0482">Metalloprotease</keyword>
<dbReference type="InterPro" id="IPR008753">
    <property type="entry name" value="Peptidase_M13_N"/>
</dbReference>
<dbReference type="InterPro" id="IPR018497">
    <property type="entry name" value="Peptidase_M13_C"/>
</dbReference>
<dbReference type="Gene3D" id="3.40.390.10">
    <property type="entry name" value="Collagenase (Catalytic Domain)"/>
    <property type="match status" value="1"/>
</dbReference>
<evidence type="ECO:0000256" key="3">
    <source>
        <dbReference type="ARBA" id="ARBA00022670"/>
    </source>
</evidence>
<keyword evidence="4" id="KW-0479">Metal-binding</keyword>
<dbReference type="PROSITE" id="PS51885">
    <property type="entry name" value="NEPRILYSIN"/>
    <property type="match status" value="1"/>
</dbReference>
<organism evidence="11 12">
    <name type="scientific">Synergistes jonesii</name>
    <dbReference type="NCBI Taxonomy" id="2754"/>
    <lineage>
        <taxon>Bacteria</taxon>
        <taxon>Thermotogati</taxon>
        <taxon>Synergistota</taxon>
        <taxon>Synergistia</taxon>
        <taxon>Synergistales</taxon>
        <taxon>Synergistaceae</taxon>
        <taxon>Synergistes</taxon>
    </lineage>
</organism>
<evidence type="ECO:0000313" key="11">
    <source>
        <dbReference type="EMBL" id="KEJ93218.1"/>
    </source>
</evidence>
<dbReference type="CDD" id="cd08662">
    <property type="entry name" value="M13"/>
    <property type="match status" value="1"/>
</dbReference>
<dbReference type="GO" id="GO:0046872">
    <property type="term" value="F:metal ion binding"/>
    <property type="evidence" value="ECO:0007669"/>
    <property type="project" value="UniProtKB-KW"/>
</dbReference>
<evidence type="ECO:0000256" key="5">
    <source>
        <dbReference type="ARBA" id="ARBA00022801"/>
    </source>
</evidence>
<name>A0A073IS98_9BACT</name>
<dbReference type="Pfam" id="PF01431">
    <property type="entry name" value="Peptidase_M13"/>
    <property type="match status" value="1"/>
</dbReference>
<dbReference type="RefSeq" id="WP_037974286.1">
    <property type="nucleotide sequence ID" value="NZ_JMKI01000005.1"/>
</dbReference>
<comment type="caution">
    <text evidence="11">The sequence shown here is derived from an EMBL/GenBank/DDBJ whole genome shotgun (WGS) entry which is preliminary data.</text>
</comment>
<dbReference type="Pfam" id="PF05649">
    <property type="entry name" value="Peptidase_M13_N"/>
    <property type="match status" value="1"/>
</dbReference>
<keyword evidence="8" id="KW-0732">Signal</keyword>
<feature type="signal peptide" evidence="8">
    <location>
        <begin position="1"/>
        <end position="23"/>
    </location>
</feature>
<dbReference type="Proteomes" id="UP000027665">
    <property type="component" value="Unassembled WGS sequence"/>
</dbReference>
<keyword evidence="5" id="KW-0378">Hydrolase</keyword>
<dbReference type="PATRIC" id="fig|2754.20.peg.1211"/>
<evidence type="ECO:0000313" key="12">
    <source>
        <dbReference type="Proteomes" id="UP000027665"/>
    </source>
</evidence>
<dbReference type="InterPro" id="IPR000718">
    <property type="entry name" value="Peptidase_M13"/>
</dbReference>
<keyword evidence="6" id="KW-0862">Zinc</keyword>
<dbReference type="Gene3D" id="1.10.1380.10">
    <property type="entry name" value="Neutral endopeptidase , domain2"/>
    <property type="match status" value="1"/>
</dbReference>
<feature type="domain" description="Peptidase M13 C-terminal" evidence="9">
    <location>
        <begin position="485"/>
        <end position="676"/>
    </location>
</feature>
<comment type="cofactor">
    <cofactor evidence="1">
        <name>Zn(2+)</name>
        <dbReference type="ChEBI" id="CHEBI:29105"/>
    </cofactor>
</comment>
<evidence type="ECO:0000256" key="6">
    <source>
        <dbReference type="ARBA" id="ARBA00022833"/>
    </source>
</evidence>
<sequence>MTLSLTGALKGAALLVAALFCLAEGGFAEASWVNSDITAAGEASDKPSPRDDFHRAVNYEWLSTAKFKSGESRVNSFSERDDEVEEQIKGLLTDGSLKGHEAELTQKFHRMLLDWNDRDRLGVEPVMPYIRRIEAIKSIEDLTAYLTDAKDPHFGSLLMGVGTTADSRDATNETVAIWPSGLLLADADEYRAAELSASAKRRKAANDAYIMKLLQKAGYGRERARAMNDGLFRIERKLAAKSMGLKALRMPAARRSCYNVRTKKELAAASKRFPLAAIVDSEGYGESREFVLREPEWLKNINEVYAPENLEDIKSLLVVKTLLSTANLLDREARGWAVERVNSVMGSSGEIPNDQYAYEMVSAYLDEPLGRVYAEKYADPTVKARVEELISKVTDYYREMLSKEEWLTKKTREKAIAKLDALTVRAAYPEKWEDFSELDFKDNAAGGNLVEAAAAIGKFERKRDAKLVNSKVDKSKWIAVPQTVNAYYSPADNSINIPAGILGGVFYPRGGGAEGLLGGIGMVIGHEITHAFDTNGSQYDENGNLSNWWTKKDKKEFDARAKAISDYFSTLDAAPGVKTDGELVLSEAIADLGGLSCMAAIARESAGFDFAKFFEAYAKVWRSRATKESEEYRIKEDVHPLPFLRTNANVQQLQEFYDAFGVEPGDGMYLAPEKRITLW</sequence>
<dbReference type="GeneID" id="90982606"/>
<evidence type="ECO:0000259" key="9">
    <source>
        <dbReference type="Pfam" id="PF01431"/>
    </source>
</evidence>
<accession>A0A073IS98</accession>
<reference evidence="11 12" key="1">
    <citation type="submission" date="2014-04" db="EMBL/GenBank/DDBJ databases">
        <title>Draft Genome Sequence of Synergistes jonesii.</title>
        <authorList>
            <person name="Coil D.A."/>
            <person name="Eisen J.A."/>
            <person name="Holland-Moritz H.E."/>
        </authorList>
    </citation>
    <scope>NUCLEOTIDE SEQUENCE [LARGE SCALE GENOMIC DNA]</scope>
    <source>
        <strain evidence="11 12">78-1</strain>
    </source>
</reference>
<protein>
    <recommendedName>
        <fullName evidence="13">Endothelin-converting enzyme 1</fullName>
    </recommendedName>
</protein>
<comment type="similarity">
    <text evidence="2">Belongs to the peptidase M13 family.</text>
</comment>
<dbReference type="eggNOG" id="COG3590">
    <property type="taxonomic scope" value="Bacteria"/>
</dbReference>
<dbReference type="STRING" id="2754.EH55_10150"/>
<feature type="chain" id="PRO_5001689964" description="Endothelin-converting enzyme 1" evidence="8">
    <location>
        <begin position="24"/>
        <end position="679"/>
    </location>
</feature>
<dbReference type="EMBL" id="JMKI01000005">
    <property type="protein sequence ID" value="KEJ93218.1"/>
    <property type="molecule type" value="Genomic_DNA"/>
</dbReference>
<dbReference type="GO" id="GO:0004222">
    <property type="term" value="F:metalloendopeptidase activity"/>
    <property type="evidence" value="ECO:0007669"/>
    <property type="project" value="InterPro"/>
</dbReference>
<keyword evidence="12" id="KW-1185">Reference proteome</keyword>
<evidence type="ECO:0008006" key="13">
    <source>
        <dbReference type="Google" id="ProtNLM"/>
    </source>
</evidence>
<dbReference type="GO" id="GO:0016485">
    <property type="term" value="P:protein processing"/>
    <property type="evidence" value="ECO:0007669"/>
    <property type="project" value="TreeGrafter"/>
</dbReference>
<keyword evidence="3" id="KW-0645">Protease</keyword>
<evidence type="ECO:0000256" key="7">
    <source>
        <dbReference type="ARBA" id="ARBA00023049"/>
    </source>
</evidence>
<dbReference type="SUPFAM" id="SSF55486">
    <property type="entry name" value="Metalloproteases ('zincins'), catalytic domain"/>
    <property type="match status" value="1"/>
</dbReference>
<evidence type="ECO:0000256" key="8">
    <source>
        <dbReference type="SAM" id="SignalP"/>
    </source>
</evidence>
<dbReference type="GO" id="GO:0005886">
    <property type="term" value="C:plasma membrane"/>
    <property type="evidence" value="ECO:0007669"/>
    <property type="project" value="TreeGrafter"/>
</dbReference>
<gene>
    <name evidence="11" type="ORF">EH55_10150</name>
</gene>
<dbReference type="OrthoDB" id="9775677at2"/>
<dbReference type="PANTHER" id="PTHR11733">
    <property type="entry name" value="ZINC METALLOPROTEASE FAMILY M13 NEPRILYSIN-RELATED"/>
    <property type="match status" value="1"/>
</dbReference>
<dbReference type="AlphaFoldDB" id="A0A073IS98"/>
<dbReference type="PRINTS" id="PR00786">
    <property type="entry name" value="NEPRILYSIN"/>
</dbReference>
<evidence type="ECO:0000256" key="1">
    <source>
        <dbReference type="ARBA" id="ARBA00001947"/>
    </source>
</evidence>
<dbReference type="InterPro" id="IPR024079">
    <property type="entry name" value="MetalloPept_cat_dom_sf"/>
</dbReference>
<dbReference type="InterPro" id="IPR042089">
    <property type="entry name" value="Peptidase_M13_dom_2"/>
</dbReference>
<evidence type="ECO:0000259" key="10">
    <source>
        <dbReference type="Pfam" id="PF05649"/>
    </source>
</evidence>
<proteinExistence type="inferred from homology"/>
<dbReference type="PANTHER" id="PTHR11733:SF167">
    <property type="entry name" value="FI17812P1-RELATED"/>
    <property type="match status" value="1"/>
</dbReference>